<dbReference type="InterPro" id="IPR019734">
    <property type="entry name" value="TPR_rpt"/>
</dbReference>
<dbReference type="InterPro" id="IPR023155">
    <property type="entry name" value="Cyt_c-552/4"/>
</dbReference>
<evidence type="ECO:0000256" key="2">
    <source>
        <dbReference type="PROSITE-ProRule" id="PRU00339"/>
    </source>
</evidence>
<name>A0A831RS96_9GAMM</name>
<dbReference type="PROSITE" id="PS50293">
    <property type="entry name" value="TPR_REGION"/>
    <property type="match status" value="1"/>
</dbReference>
<dbReference type="Pfam" id="PF14559">
    <property type="entry name" value="TPR_19"/>
    <property type="match status" value="1"/>
</dbReference>
<dbReference type="EMBL" id="DRLF01000174">
    <property type="protein sequence ID" value="HEC06146.1"/>
    <property type="molecule type" value="Genomic_DNA"/>
</dbReference>
<gene>
    <name evidence="6" type="ORF">ENJ12_04810</name>
</gene>
<dbReference type="InterPro" id="IPR036280">
    <property type="entry name" value="Multihaem_cyt_sf"/>
</dbReference>
<evidence type="ECO:0000259" key="4">
    <source>
        <dbReference type="Pfam" id="PF09699"/>
    </source>
</evidence>
<accession>A0A831RS96</accession>
<feature type="domain" description="Doubled CXXCH motif" evidence="4">
    <location>
        <begin position="330"/>
        <end position="360"/>
    </location>
</feature>
<evidence type="ECO:0000256" key="1">
    <source>
        <dbReference type="ARBA" id="ARBA00022729"/>
    </source>
</evidence>
<dbReference type="SUPFAM" id="SSF48452">
    <property type="entry name" value="TPR-like"/>
    <property type="match status" value="1"/>
</dbReference>
<dbReference type="AlphaFoldDB" id="A0A831RS96"/>
<dbReference type="InterPro" id="IPR011990">
    <property type="entry name" value="TPR-like_helical_dom_sf"/>
</dbReference>
<keyword evidence="1 3" id="KW-0732">Signal</keyword>
<evidence type="ECO:0000256" key="3">
    <source>
        <dbReference type="SAM" id="SignalP"/>
    </source>
</evidence>
<dbReference type="Gene3D" id="1.25.40.10">
    <property type="entry name" value="Tetratricopeptide repeat domain"/>
    <property type="match status" value="1"/>
</dbReference>
<feature type="signal peptide" evidence="3">
    <location>
        <begin position="1"/>
        <end position="30"/>
    </location>
</feature>
<sequence length="765" mass="85066">MTAFSASRIAARLHPVLLALLCLSATASHGANPVGREVCRECHAKEDRQWQGSHHDLAMQEADDKAVLGDFDDATLTQSGITSRFFRKDGRFLVHTDGPDGKLHDYDIAYTFGVYPLQQYLVPFPGGRLQVLDIAWDSRLRSEGGQRWFHLHPDEKIAAGDVLHWTGPNLNWNYMCADCHSTNLKKHYDSATRTYKTSWSEIDVSCEACHGPGSMHVGWAKAVAAGRDTGVANRGLTVVLDERKAVHWTTDEATRKPVRSQPNKSHKEIQVCARCHSRRSQLSDDFVPGQSFLDAYHPALLTQDLYYPDGQIQGEVYVWGSFQQSRMFHEGVTCSDCHDPHSAQLRAPGEQVCYQCHVADRYATKTHHHHQPGSRGSSCVECHMPATTFMGVDRRHDHSFRIPRPDLTAKWAVPNACNACHEDKDASWAVETVEKWYGEKPKGYQQFASVLQAGRRQRVGSYTELLKLALDENQPVIARATALTYLPGAVSQASMLALQQLLNAGEPLLRLGALGAMASAPREQRILAFPLVWDEIKAIRIEAARLLAGYPRDSFKPGQGEVLDKAIGEYIQVQEFNAERPEAQVNLGNLYTDMSRFSQAEAAYRKALQLQPKFVPAYVNLAQMLSRTGREGEGAALLLAGTRQVPDSADLYHALGLSKVRQKVVAEAIPLLAKAAELDKDNERYGYVYAVALQSTGKLDQAIEVLENTLKRHPGDIDSLHALVTFHRDAGQVAKALVYARQLAKLLPQDSAFRKLLLELQQGSK</sequence>
<dbReference type="Pfam" id="PF00515">
    <property type="entry name" value="TPR_1"/>
    <property type="match status" value="1"/>
</dbReference>
<dbReference type="PROSITE" id="PS50005">
    <property type="entry name" value="TPR"/>
    <property type="match status" value="1"/>
</dbReference>
<dbReference type="InterPro" id="IPR010177">
    <property type="entry name" value="Paired_CXXCH_1"/>
</dbReference>
<dbReference type="PANTHER" id="PTHR35038:SF8">
    <property type="entry name" value="C-TYPE POLYHEME CYTOCHROME OMCC"/>
    <property type="match status" value="1"/>
</dbReference>
<dbReference type="Pfam" id="PF13435">
    <property type="entry name" value="Cytochrome_C554"/>
    <property type="match status" value="2"/>
</dbReference>
<feature type="chain" id="PRO_5032645063" evidence="3">
    <location>
        <begin position="31"/>
        <end position="765"/>
    </location>
</feature>
<dbReference type="GO" id="GO:0016491">
    <property type="term" value="F:oxidoreductase activity"/>
    <property type="evidence" value="ECO:0007669"/>
    <property type="project" value="TreeGrafter"/>
</dbReference>
<organism evidence="6">
    <name type="scientific">Thiolapillus brandeum</name>
    <dbReference type="NCBI Taxonomy" id="1076588"/>
    <lineage>
        <taxon>Bacteria</taxon>
        <taxon>Pseudomonadati</taxon>
        <taxon>Pseudomonadota</taxon>
        <taxon>Gammaproteobacteria</taxon>
        <taxon>Chromatiales</taxon>
        <taxon>Sedimenticolaceae</taxon>
        <taxon>Thiolapillus</taxon>
    </lineage>
</organism>
<dbReference type="PANTHER" id="PTHR35038">
    <property type="entry name" value="DISSIMILATORY SULFITE REDUCTASE SIRA"/>
    <property type="match status" value="1"/>
</dbReference>
<dbReference type="SMART" id="SM00028">
    <property type="entry name" value="TPR"/>
    <property type="match status" value="4"/>
</dbReference>
<feature type="repeat" description="TPR" evidence="2">
    <location>
        <begin position="581"/>
        <end position="614"/>
    </location>
</feature>
<reference evidence="6" key="1">
    <citation type="journal article" date="2020" name="mSystems">
        <title>Genome- and Community-Level Interaction Insights into Carbon Utilization and Element Cycling Functions of Hydrothermarchaeota in Hydrothermal Sediment.</title>
        <authorList>
            <person name="Zhou Z."/>
            <person name="Liu Y."/>
            <person name="Xu W."/>
            <person name="Pan J."/>
            <person name="Luo Z.H."/>
            <person name="Li M."/>
        </authorList>
    </citation>
    <scope>NUCLEOTIDE SEQUENCE [LARGE SCALE GENOMIC DNA]</scope>
    <source>
        <strain evidence="6">HyVt-458</strain>
    </source>
</reference>
<evidence type="ECO:0000259" key="5">
    <source>
        <dbReference type="Pfam" id="PF13435"/>
    </source>
</evidence>
<comment type="caution">
    <text evidence="6">The sequence shown here is derived from an EMBL/GenBank/DDBJ whole genome shotgun (WGS) entry which is preliminary data.</text>
</comment>
<dbReference type="Pfam" id="PF09699">
    <property type="entry name" value="Paired_CXXCH_1"/>
    <property type="match status" value="1"/>
</dbReference>
<feature type="domain" description="Cytochrome c-552/4" evidence="5">
    <location>
        <begin position="38"/>
        <end position="64"/>
    </location>
</feature>
<dbReference type="SUPFAM" id="SSF48695">
    <property type="entry name" value="Multiheme cytochromes"/>
    <property type="match status" value="1"/>
</dbReference>
<dbReference type="InterPro" id="IPR051829">
    <property type="entry name" value="Multiheme_Cytochr_ET"/>
</dbReference>
<proteinExistence type="predicted"/>
<protein>
    <submittedName>
        <fullName evidence="6">Tetratricopeptide repeat protein</fullName>
    </submittedName>
</protein>
<evidence type="ECO:0000313" key="6">
    <source>
        <dbReference type="EMBL" id="HEC06146.1"/>
    </source>
</evidence>
<dbReference type="Proteomes" id="UP000886339">
    <property type="component" value="Unassembled WGS sequence"/>
</dbReference>
<keyword evidence="2" id="KW-0802">TPR repeat</keyword>
<feature type="domain" description="Cytochrome c-552/4" evidence="5">
    <location>
        <begin position="171"/>
        <end position="211"/>
    </location>
</feature>
<dbReference type="Gene3D" id="1.10.1130.10">
    <property type="entry name" value="Flavocytochrome C3, Chain A"/>
    <property type="match status" value="2"/>
</dbReference>